<dbReference type="SUPFAM" id="SSF63380">
    <property type="entry name" value="Riboflavin synthase domain-like"/>
    <property type="match status" value="1"/>
</dbReference>
<dbReference type="PANTHER" id="PTHR42815:SF2">
    <property type="entry name" value="FAD-BINDING, PUTATIVE (AFU_ORTHOLOGUE AFUA_6G07600)-RELATED"/>
    <property type="match status" value="1"/>
</dbReference>
<feature type="region of interest" description="Disordered" evidence="1">
    <location>
        <begin position="172"/>
        <end position="202"/>
    </location>
</feature>
<dbReference type="InterPro" id="IPR039261">
    <property type="entry name" value="FNR_nucleotide-bd"/>
</dbReference>
<feature type="region of interest" description="Disordered" evidence="1">
    <location>
        <begin position="470"/>
        <end position="494"/>
    </location>
</feature>
<name>A0A835WVB2_9CHLO</name>
<accession>A0A835WVB2</accession>
<protein>
    <recommendedName>
        <fullName evidence="2">FAD-binding FR-type domain-containing protein</fullName>
    </recommendedName>
</protein>
<dbReference type="Gene3D" id="2.30.110.10">
    <property type="entry name" value="Electron Transport, Fmn-binding Protein, Chain A"/>
    <property type="match status" value="1"/>
</dbReference>
<sequence>MAPRTVYHQGELEIQQRAGVRDLAAELQEYIRLAMPMQHAEFYAQQSMFFVGGRDATGQPWASLLMGPPGFVRAPDATHLHIQSYRRLPQDPLLLTPGSHVGGLGIELTTRRRNRVNGTVLEDPVAAAFSAAEAAAAAAAPPVVRLAVDLSFGNCPKYIQVRDVRLRHDHLPPLPSAAGTAGAAATTATTPEAPTPPASSSEAAAQVGVMVRGRGEDLGPAQVAMIAGADTFFIASGYTGSKDRSDKEPMNVVGCDVSHRGGPTGFLRLQADPRGGPAPMLRWAEYAGNNMYQTLGNLATDPRAGLLVIDWATGDTLQLAGTAEIDHDDRSLPGAQRSVRFTVASFIYAAGALPIDTTSAAAAAVGGNAAVQFSPYLPKEAPPPLAPSEVWAGHAGGAGESITAAAARRVPAAPAPAEQVEVVSVRWAAEGIKTFEFTMPKGQLAAATYVAGQYAVFEFPGCYVRPDGAEHFPSTTTNTPSTPPPSDAASAASGRYSGTITRTWTLTSHPTADSAARGTFSITVKRAGAVSGRLHDSLRPGDRLALRAFAGDFTSDLLLKAPSPRPPPSVPSVPAGAGGGGDGGDGGGSGDAALAAGIGLHHPHQYKPAKQHAGEDQEERQQQVFLLLAGGIGITPIWAVLRDLVLRAAAEAEAEAGAAAGARRVADGVGGGGSGGEGGQGGDGGGGGGGERRRRAVVVYSVRHGEEAAFREELRQLAEAADASAGVLDVQVLLVATAAVPGSQPGQAAAAAVEAAAALAARRGGYAEAHGVRLSATLIAAALGPEGLAAVRGGCSAAMACGPAGFMAAAEQALVGDLGLPPDGLHTESFAF</sequence>
<dbReference type="OrthoDB" id="436496at2759"/>
<evidence type="ECO:0000259" key="2">
    <source>
        <dbReference type="PROSITE" id="PS51384"/>
    </source>
</evidence>
<dbReference type="Gene3D" id="2.40.30.10">
    <property type="entry name" value="Translation factors"/>
    <property type="match status" value="1"/>
</dbReference>
<keyword evidence="4" id="KW-1185">Reference proteome</keyword>
<organism evidence="3 4">
    <name type="scientific">Chlamydomonas schloesseri</name>
    <dbReference type="NCBI Taxonomy" id="2026947"/>
    <lineage>
        <taxon>Eukaryota</taxon>
        <taxon>Viridiplantae</taxon>
        <taxon>Chlorophyta</taxon>
        <taxon>core chlorophytes</taxon>
        <taxon>Chlorophyceae</taxon>
        <taxon>CS clade</taxon>
        <taxon>Chlamydomonadales</taxon>
        <taxon>Chlamydomonadaceae</taxon>
        <taxon>Chlamydomonas</taxon>
    </lineage>
</organism>
<gene>
    <name evidence="3" type="ORF">HYH02_000804</name>
</gene>
<dbReference type="Proteomes" id="UP000613740">
    <property type="component" value="Unassembled WGS sequence"/>
</dbReference>
<dbReference type="SUPFAM" id="SSF50475">
    <property type="entry name" value="FMN-binding split barrel"/>
    <property type="match status" value="1"/>
</dbReference>
<comment type="caution">
    <text evidence="3">The sequence shown here is derived from an EMBL/GenBank/DDBJ whole genome shotgun (WGS) entry which is preliminary data.</text>
</comment>
<dbReference type="PROSITE" id="PS51384">
    <property type="entry name" value="FAD_FR"/>
    <property type="match status" value="1"/>
</dbReference>
<dbReference type="Gene3D" id="3.40.50.80">
    <property type="entry name" value="Nucleotide-binding domain of ferredoxin-NADP reductase (FNR) module"/>
    <property type="match status" value="1"/>
</dbReference>
<feature type="compositionally biased region" description="Gly residues" evidence="1">
    <location>
        <begin position="576"/>
        <end position="590"/>
    </location>
</feature>
<dbReference type="EMBL" id="JAEHOD010000001">
    <property type="protein sequence ID" value="KAG2454978.1"/>
    <property type="molecule type" value="Genomic_DNA"/>
</dbReference>
<evidence type="ECO:0000256" key="1">
    <source>
        <dbReference type="SAM" id="MobiDB-lite"/>
    </source>
</evidence>
<dbReference type="InterPro" id="IPR017927">
    <property type="entry name" value="FAD-bd_FR_type"/>
</dbReference>
<feature type="compositionally biased region" description="Low complexity" evidence="1">
    <location>
        <begin position="176"/>
        <end position="202"/>
    </location>
</feature>
<feature type="domain" description="FAD-binding FR-type" evidence="2">
    <location>
        <begin position="412"/>
        <end position="556"/>
    </location>
</feature>
<evidence type="ECO:0000313" key="4">
    <source>
        <dbReference type="Proteomes" id="UP000613740"/>
    </source>
</evidence>
<dbReference type="InterPro" id="IPR012349">
    <property type="entry name" value="Split_barrel_FMN-bd"/>
</dbReference>
<evidence type="ECO:0000313" key="3">
    <source>
        <dbReference type="EMBL" id="KAG2454978.1"/>
    </source>
</evidence>
<dbReference type="AlphaFoldDB" id="A0A835WVB2"/>
<dbReference type="GO" id="GO:0016491">
    <property type="term" value="F:oxidoreductase activity"/>
    <property type="evidence" value="ECO:0007669"/>
    <property type="project" value="InterPro"/>
</dbReference>
<proteinExistence type="predicted"/>
<feature type="region of interest" description="Disordered" evidence="1">
    <location>
        <begin position="559"/>
        <end position="595"/>
    </location>
</feature>
<dbReference type="SUPFAM" id="SSF52343">
    <property type="entry name" value="Ferredoxin reductase-like, C-terminal NADP-linked domain"/>
    <property type="match status" value="1"/>
</dbReference>
<dbReference type="PANTHER" id="PTHR42815">
    <property type="entry name" value="FAD-BINDING, PUTATIVE (AFU_ORTHOLOGUE AFUA_6G07600)-RELATED"/>
    <property type="match status" value="1"/>
</dbReference>
<feature type="region of interest" description="Disordered" evidence="1">
    <location>
        <begin position="669"/>
        <end position="692"/>
    </location>
</feature>
<feature type="compositionally biased region" description="Gly residues" evidence="1">
    <location>
        <begin position="669"/>
        <end position="689"/>
    </location>
</feature>
<dbReference type="InterPro" id="IPR017938">
    <property type="entry name" value="Riboflavin_synthase-like_b-brl"/>
</dbReference>
<reference evidence="3" key="1">
    <citation type="journal article" date="2020" name="bioRxiv">
        <title>Comparative genomics of Chlamydomonas.</title>
        <authorList>
            <person name="Craig R.J."/>
            <person name="Hasan A.R."/>
            <person name="Ness R.W."/>
            <person name="Keightley P.D."/>
        </authorList>
    </citation>
    <scope>NUCLEOTIDE SEQUENCE</scope>
    <source>
        <strain evidence="3">CCAP 11/173</strain>
    </source>
</reference>